<proteinExistence type="inferred from homology"/>
<accession>A0A6J1FP95</accession>
<dbReference type="AlphaFoldDB" id="A0A6J1FP95"/>
<evidence type="ECO:0000256" key="1">
    <source>
        <dbReference type="ARBA" id="ARBA00008690"/>
    </source>
</evidence>
<name>A0A6J1FP95_CUCMO</name>
<comment type="similarity">
    <text evidence="1">Belongs to the fantastic four family.</text>
</comment>
<feature type="region of interest" description="Disordered" evidence="2">
    <location>
        <begin position="138"/>
        <end position="163"/>
    </location>
</feature>
<dbReference type="PANTHER" id="PTHR33155">
    <property type="entry name" value="FANTASTIC FOUR-LIKE PROTEIN (DUF3049)"/>
    <property type="match status" value="1"/>
</dbReference>
<gene>
    <name evidence="5" type="primary">LOC111445672</name>
</gene>
<feature type="domain" description="FAF" evidence="3">
    <location>
        <begin position="73"/>
        <end position="131"/>
    </location>
</feature>
<dbReference type="PANTHER" id="PTHR33155:SF17">
    <property type="entry name" value="F2E2.18-RELATED"/>
    <property type="match status" value="1"/>
</dbReference>
<evidence type="ECO:0000259" key="3">
    <source>
        <dbReference type="Pfam" id="PF11250"/>
    </source>
</evidence>
<dbReference type="KEGG" id="cmos:111445672"/>
<feature type="compositionally biased region" description="Acidic residues" evidence="2">
    <location>
        <begin position="138"/>
        <end position="148"/>
    </location>
</feature>
<dbReference type="InterPro" id="IPR021410">
    <property type="entry name" value="FAF"/>
</dbReference>
<reference evidence="5" key="1">
    <citation type="submission" date="2025-08" db="UniProtKB">
        <authorList>
            <consortium name="RefSeq"/>
        </authorList>
    </citation>
    <scope>IDENTIFICATION</scope>
    <source>
        <tissue evidence="5">Young leaves</tissue>
    </source>
</reference>
<evidence type="ECO:0000313" key="5">
    <source>
        <dbReference type="RefSeq" id="XP_022939970.1"/>
    </source>
</evidence>
<evidence type="ECO:0000313" key="4">
    <source>
        <dbReference type="Proteomes" id="UP000504609"/>
    </source>
</evidence>
<evidence type="ECO:0000256" key="2">
    <source>
        <dbReference type="SAM" id="MobiDB-lite"/>
    </source>
</evidence>
<organism evidence="4 5">
    <name type="scientific">Cucurbita moschata</name>
    <name type="common">Winter crookneck squash</name>
    <name type="synonym">Cucurbita pepo var. moschata</name>
    <dbReference type="NCBI Taxonomy" id="3662"/>
    <lineage>
        <taxon>Eukaryota</taxon>
        <taxon>Viridiplantae</taxon>
        <taxon>Streptophyta</taxon>
        <taxon>Embryophyta</taxon>
        <taxon>Tracheophyta</taxon>
        <taxon>Spermatophyta</taxon>
        <taxon>Magnoliopsida</taxon>
        <taxon>eudicotyledons</taxon>
        <taxon>Gunneridae</taxon>
        <taxon>Pentapetalae</taxon>
        <taxon>rosids</taxon>
        <taxon>fabids</taxon>
        <taxon>Cucurbitales</taxon>
        <taxon>Cucurbitaceae</taxon>
        <taxon>Cucurbiteae</taxon>
        <taxon>Cucurbita</taxon>
    </lineage>
</organism>
<keyword evidence="4" id="KW-1185">Reference proteome</keyword>
<dbReference type="GeneID" id="111445672"/>
<protein>
    <submittedName>
        <fullName evidence="5">Uncharacterized protein LOC111445672</fullName>
    </submittedName>
</protein>
<dbReference type="Pfam" id="PF11250">
    <property type="entry name" value="FAF"/>
    <property type="match status" value="1"/>
</dbReference>
<dbReference type="InterPro" id="IPR046431">
    <property type="entry name" value="FAF_dom"/>
</dbReference>
<sequence>MTSTFHPRRRSNKVSSLVPSDINSDDYIGVESCVDLKDNDTAADITPLASFPEGGNSKRDIKTSWMGRKDQKNYPPPIPLLVRTENLGSHIPWVMKRQYTGDGRLILTEEKVKHHEFFRAHRSDGRLMLQLVTMDDQELDEDGDEEEKKEECTEAGGSEEGGKWCKYENVRDRDAAFMFGVEVGAGSLRSVRG</sequence>
<dbReference type="Proteomes" id="UP000504609">
    <property type="component" value="Unplaced"/>
</dbReference>
<dbReference type="RefSeq" id="XP_022939970.1">
    <property type="nucleotide sequence ID" value="XM_023084202.1"/>
</dbReference>